<keyword evidence="2" id="KW-1185">Reference proteome</keyword>
<evidence type="ECO:0000313" key="1">
    <source>
        <dbReference type="EMBL" id="CAH6721345.1"/>
    </source>
</evidence>
<accession>A0ACA9Y8J6</accession>
<evidence type="ECO:0000313" key="2">
    <source>
        <dbReference type="Proteomes" id="UP001152531"/>
    </source>
</evidence>
<dbReference type="Proteomes" id="UP001152531">
    <property type="component" value="Unassembled WGS sequence"/>
</dbReference>
<protein>
    <submittedName>
        <fullName evidence="1">Rab guanine nucleotide exchange factor Sec2p</fullName>
    </submittedName>
</protein>
<reference evidence="1" key="1">
    <citation type="submission" date="2022-06" db="EMBL/GenBank/DDBJ databases">
        <authorList>
            <person name="Legras J.-L."/>
            <person name="Devillers H."/>
            <person name="Grondin C."/>
        </authorList>
    </citation>
    <scope>NUCLEOTIDE SEQUENCE</scope>
    <source>
        <strain evidence="1">CLIB 1444</strain>
    </source>
</reference>
<gene>
    <name evidence="1" type="ORF">CLIB1444_05S09032</name>
</gene>
<dbReference type="EMBL" id="CALSDN010000005">
    <property type="protein sequence ID" value="CAH6721345.1"/>
    <property type="molecule type" value="Genomic_DNA"/>
</dbReference>
<proteinExistence type="predicted"/>
<sequence length="627" mass="72798">MGSITRTFPIEQSFTMSDIEDRLTEEITSLSTKLVTAVSKQSELEEKLLHYHRENSQLKTKLSNSTDFETKYDEIDRRFNDLTLKYNESEKVKNEAQQENKKLQAEVEDLTASLFDEANKMVSDASRETYNFKIKNKKLYEELEEKDHIISSLQNELIDLKKMLENSTKTVNTNDDDYLKEEESYFNASLFSPKAKSIRYDTENYVDFKEFLKFIIQPTFQFDLPNLKLSKFFKKIWVEEIENSITVPSTNFLNRWQKGRLFWNLVVEGKVTIEPVKGINETLKIDYQKPTSTGEPIIPIAIDQPCEFCQEQRNDNLEHSRLHIVKLSNPDNLNDSIGYPICNFCLIKLRNICEFFAKLRLINKNIYKLTFDNDEYQIIKLYLILNIIRSKIFWSKIGYWDNVNEINVLNVDEIDVEHFKLLFNDTGSIKSNEAIKSKKSVDFGDQEPVIETEIDPENESKVIEPEVEEPEVEEPEVKEPEVKEPENEPDIEEPEVKVSEAVTEIENKNTTESQSSPEKVDQAPETAEQKEPTDVSSEPIPSKAEKKKKKKKKSKVASIANTFEPVDLTKEESDKSSGKEEDFADTVEEFSEPQLTRKNSTSKQFSEKVNNDLDNTLKMLQESLDEK</sequence>
<comment type="caution">
    <text evidence="1">The sequence shown here is derived from an EMBL/GenBank/DDBJ whole genome shotgun (WGS) entry which is preliminary data.</text>
</comment>
<organism evidence="1 2">
    <name type="scientific">[Candida] jaroonii</name>
    <dbReference type="NCBI Taxonomy" id="467808"/>
    <lineage>
        <taxon>Eukaryota</taxon>
        <taxon>Fungi</taxon>
        <taxon>Dikarya</taxon>
        <taxon>Ascomycota</taxon>
        <taxon>Saccharomycotina</taxon>
        <taxon>Pichiomycetes</taxon>
        <taxon>Debaryomycetaceae</taxon>
        <taxon>Yamadazyma</taxon>
    </lineage>
</organism>
<name>A0ACA9Y8J6_9ASCO</name>